<proteinExistence type="predicted"/>
<protein>
    <submittedName>
        <fullName evidence="2">Uncharacterized protein</fullName>
    </submittedName>
</protein>
<accession>A0A538STH4</accession>
<evidence type="ECO:0000313" key="3">
    <source>
        <dbReference type="Proteomes" id="UP000317716"/>
    </source>
</evidence>
<keyword evidence="1" id="KW-0732">Signal</keyword>
<dbReference type="EMBL" id="VBOS01000255">
    <property type="protein sequence ID" value="TMQ54651.1"/>
    <property type="molecule type" value="Genomic_DNA"/>
</dbReference>
<feature type="chain" id="PRO_5022046766" evidence="1">
    <location>
        <begin position="25"/>
        <end position="438"/>
    </location>
</feature>
<gene>
    <name evidence="2" type="ORF">E6K72_07515</name>
</gene>
<organism evidence="2 3">
    <name type="scientific">Eiseniibacteriota bacterium</name>
    <dbReference type="NCBI Taxonomy" id="2212470"/>
    <lineage>
        <taxon>Bacteria</taxon>
        <taxon>Candidatus Eiseniibacteriota</taxon>
    </lineage>
</organism>
<feature type="signal peptide" evidence="1">
    <location>
        <begin position="1"/>
        <end position="24"/>
    </location>
</feature>
<comment type="caution">
    <text evidence="2">The sequence shown here is derived from an EMBL/GenBank/DDBJ whole genome shotgun (WGS) entry which is preliminary data.</text>
</comment>
<evidence type="ECO:0000256" key="1">
    <source>
        <dbReference type="SAM" id="SignalP"/>
    </source>
</evidence>
<sequence length="438" mass="49222">MMRHSIRLLMAMVLAAALAPRAGARPAAAPPVLAVRDTTLEELPFIPLPFGAGDQEEGEEVTFTEDAWLRAPFGDDLLTDPDQWRSEGHRARRTSMGLDYNRVDGSRLTLSHQLQRPETMRPRLGARIEYASGRERTLYGVQLEQPLAPPGRLALGVSMVRRTDHSELQQMEDLENTLTFLFARQDFRDYFEREGFGAYVSWRVPDFSTVSVHVRNDEYRSLVADHGNRSWFNTDVPLRENPSVEEGTAHSVILRLERLAHRTGRTRAGFYHWIDLEGAGGALQGDFDYTRLLADMRSVLRLTPAATLAVRAVAGHTFNGALPRQKQFTAGGVDWLRAHDFSEFVGNELALAQAEFTVGLWRMRNSMLEGGLHAIAFLDMGRAWSNPAHAWDADRQHMQADGGFGLATTEDGLRVYFARDLQNPGSEFVFSVRLQTPF</sequence>
<evidence type="ECO:0000313" key="2">
    <source>
        <dbReference type="EMBL" id="TMQ54651.1"/>
    </source>
</evidence>
<name>A0A538STH4_UNCEI</name>
<dbReference type="Gene3D" id="2.40.160.50">
    <property type="entry name" value="membrane protein fhac: a member of the omp85/tpsb transporter family"/>
    <property type="match status" value="1"/>
</dbReference>
<dbReference type="Proteomes" id="UP000317716">
    <property type="component" value="Unassembled WGS sequence"/>
</dbReference>
<dbReference type="AlphaFoldDB" id="A0A538STH4"/>
<reference evidence="2 3" key="1">
    <citation type="journal article" date="2019" name="Nat. Microbiol.">
        <title>Mediterranean grassland soil C-N compound turnover is dependent on rainfall and depth, and is mediated by genomically divergent microorganisms.</title>
        <authorList>
            <person name="Diamond S."/>
            <person name="Andeer P.F."/>
            <person name="Li Z."/>
            <person name="Crits-Christoph A."/>
            <person name="Burstein D."/>
            <person name="Anantharaman K."/>
            <person name="Lane K.R."/>
            <person name="Thomas B.C."/>
            <person name="Pan C."/>
            <person name="Northen T.R."/>
            <person name="Banfield J.F."/>
        </authorList>
    </citation>
    <scope>NUCLEOTIDE SEQUENCE [LARGE SCALE GENOMIC DNA]</scope>
    <source>
        <strain evidence="2">WS_2</strain>
    </source>
</reference>